<accession>A0A151INA4</accession>
<name>A0A151INA4_9HYME</name>
<sequence>MRLLDECKNVGYINRNFNSSEGNYYAVHKITDELDCNYCRCIKIFTDSKKCAEVVMIDEKPLRRHNYNYPIVDKLCDEWYERPCSECGDYADLDDCEKCFLSVKRNGRAIDYYDIVDMQRCCKTCEQHACKCSE</sequence>
<protein>
    <submittedName>
        <fullName evidence="1">Uncharacterized protein</fullName>
    </submittedName>
</protein>
<evidence type="ECO:0000313" key="1">
    <source>
        <dbReference type="EMBL" id="KYN06412.1"/>
    </source>
</evidence>
<reference evidence="1 2" key="1">
    <citation type="submission" date="2016-03" db="EMBL/GenBank/DDBJ databases">
        <title>Cyphomyrmex costatus WGS genome.</title>
        <authorList>
            <person name="Nygaard S."/>
            <person name="Hu H."/>
            <person name="Boomsma J."/>
            <person name="Zhang G."/>
        </authorList>
    </citation>
    <scope>NUCLEOTIDE SEQUENCE [LARGE SCALE GENOMIC DNA]</scope>
    <source>
        <strain evidence="1">MS0001</strain>
        <tissue evidence="1">Whole body</tissue>
    </source>
</reference>
<dbReference type="EMBL" id="KQ977007">
    <property type="protein sequence ID" value="KYN06412.1"/>
    <property type="molecule type" value="Genomic_DNA"/>
</dbReference>
<keyword evidence="2" id="KW-1185">Reference proteome</keyword>
<organism evidence="1 2">
    <name type="scientific">Cyphomyrmex costatus</name>
    <dbReference type="NCBI Taxonomy" id="456900"/>
    <lineage>
        <taxon>Eukaryota</taxon>
        <taxon>Metazoa</taxon>
        <taxon>Ecdysozoa</taxon>
        <taxon>Arthropoda</taxon>
        <taxon>Hexapoda</taxon>
        <taxon>Insecta</taxon>
        <taxon>Pterygota</taxon>
        <taxon>Neoptera</taxon>
        <taxon>Endopterygota</taxon>
        <taxon>Hymenoptera</taxon>
        <taxon>Apocrita</taxon>
        <taxon>Aculeata</taxon>
        <taxon>Formicoidea</taxon>
        <taxon>Formicidae</taxon>
        <taxon>Myrmicinae</taxon>
        <taxon>Cyphomyrmex</taxon>
    </lineage>
</organism>
<dbReference type="Proteomes" id="UP000078542">
    <property type="component" value="Unassembled WGS sequence"/>
</dbReference>
<evidence type="ECO:0000313" key="2">
    <source>
        <dbReference type="Proteomes" id="UP000078542"/>
    </source>
</evidence>
<gene>
    <name evidence="1" type="ORF">ALC62_02642</name>
</gene>
<proteinExistence type="predicted"/>
<dbReference type="AlphaFoldDB" id="A0A151INA4"/>